<sequence length="86" mass="10011">MEIVERTIKSAEIVFFQLVPLTATVNSRKKGIQKKEIRKRNENVEEEIFRIKSKYGGNLESSEVVIVTATVNLRKKFEHSTDFRKV</sequence>
<organism evidence="1 2">
    <name type="scientific">Romanomermis culicivorax</name>
    <name type="common">Nematode worm</name>
    <dbReference type="NCBI Taxonomy" id="13658"/>
    <lineage>
        <taxon>Eukaryota</taxon>
        <taxon>Metazoa</taxon>
        <taxon>Ecdysozoa</taxon>
        <taxon>Nematoda</taxon>
        <taxon>Enoplea</taxon>
        <taxon>Dorylaimia</taxon>
        <taxon>Mermithida</taxon>
        <taxon>Mermithoidea</taxon>
        <taxon>Mermithidae</taxon>
        <taxon>Romanomermis</taxon>
    </lineage>
</organism>
<evidence type="ECO:0000313" key="2">
    <source>
        <dbReference type="WBParaSite" id="nRc.2.0.1.t37162-RA"/>
    </source>
</evidence>
<reference evidence="2" key="1">
    <citation type="submission" date="2022-11" db="UniProtKB">
        <authorList>
            <consortium name="WormBaseParasite"/>
        </authorList>
    </citation>
    <scope>IDENTIFICATION</scope>
</reference>
<proteinExistence type="predicted"/>
<protein>
    <submittedName>
        <fullName evidence="2">Uncharacterized protein</fullName>
    </submittedName>
</protein>
<evidence type="ECO:0000313" key="1">
    <source>
        <dbReference type="Proteomes" id="UP000887565"/>
    </source>
</evidence>
<dbReference type="AlphaFoldDB" id="A0A915KEM1"/>
<dbReference type="WBParaSite" id="nRc.2.0.1.t37162-RA">
    <property type="protein sequence ID" value="nRc.2.0.1.t37162-RA"/>
    <property type="gene ID" value="nRc.2.0.1.g37162"/>
</dbReference>
<accession>A0A915KEM1</accession>
<keyword evidence="1" id="KW-1185">Reference proteome</keyword>
<name>A0A915KEM1_ROMCU</name>
<dbReference type="Proteomes" id="UP000887565">
    <property type="component" value="Unplaced"/>
</dbReference>